<feature type="transmembrane region" description="Helical" evidence="1">
    <location>
        <begin position="339"/>
        <end position="372"/>
    </location>
</feature>
<dbReference type="Pfam" id="PF01970">
    <property type="entry name" value="TctA"/>
    <property type="match status" value="2"/>
</dbReference>
<gene>
    <name evidence="3" type="ORF">JIG36_03675</name>
</gene>
<feature type="transmembrane region" description="Helical" evidence="1">
    <location>
        <begin position="12"/>
        <end position="31"/>
    </location>
</feature>
<organism evidence="3 4">
    <name type="scientific">Paractinoplanes ovalisporus</name>
    <dbReference type="NCBI Taxonomy" id="2810368"/>
    <lineage>
        <taxon>Bacteria</taxon>
        <taxon>Bacillati</taxon>
        <taxon>Actinomycetota</taxon>
        <taxon>Actinomycetes</taxon>
        <taxon>Micromonosporales</taxon>
        <taxon>Micromonosporaceae</taxon>
        <taxon>Paractinoplanes</taxon>
    </lineage>
</organism>
<feature type="transmembrane region" description="Helical" evidence="1">
    <location>
        <begin position="118"/>
        <end position="151"/>
    </location>
</feature>
<dbReference type="Proteomes" id="UP000632138">
    <property type="component" value="Unassembled WGS sequence"/>
</dbReference>
<accession>A0ABS2A483</accession>
<sequence length="445" mass="45096">MGFADALAPANLLWALVGVTIGVAVGALPGIGPAPAVALLLPLTFRLDPTAALIMFAGVYYGGSSASVLLGTHASLEVNRVAPIGRFVGGTIGAVALLVAAPFVAGIAVHFGPPEYVALMAVVFATVSALAGPSLLKGAASLVIGAAIGLVGQNRLTFGMPSLFDGIDVVVVVIALFALGGTFAHLVEGTGESRFEPVRGKPVLSREDFRRSWPAWLRGTALGFPFGAKVSAYLSYRVEKRLSRNSGAIEGVAGPAAALSAASVGALLPLLAIGLPTSATAAVILTAFPSYGLQPGPQLFSESGDLVWALIASLFVGHILLLALTLSPARVRLPTIPAYGIHAGVLVFACLGAFAAGGTIAALVVLTALGLVGLLMREAGVPVAPAVVGLVLAPSAEQQLRRALASSEGDWTVLVSSPLTVTLWIVAVLVLLTPLVVALRASRRS</sequence>
<dbReference type="PANTHER" id="PTHR35342">
    <property type="entry name" value="TRICARBOXYLIC TRANSPORT PROTEIN"/>
    <property type="match status" value="1"/>
</dbReference>
<feature type="transmembrane region" description="Helical" evidence="1">
    <location>
        <begin position="306"/>
        <end position="327"/>
    </location>
</feature>
<feature type="transmembrane region" description="Helical" evidence="1">
    <location>
        <begin position="421"/>
        <end position="439"/>
    </location>
</feature>
<evidence type="ECO:0000259" key="2">
    <source>
        <dbReference type="Pfam" id="PF01970"/>
    </source>
</evidence>
<evidence type="ECO:0000313" key="4">
    <source>
        <dbReference type="Proteomes" id="UP000632138"/>
    </source>
</evidence>
<name>A0ABS2A483_9ACTN</name>
<evidence type="ECO:0000256" key="1">
    <source>
        <dbReference type="SAM" id="Phobius"/>
    </source>
</evidence>
<feature type="domain" description="DUF112" evidence="2">
    <location>
        <begin position="81"/>
        <end position="387"/>
    </location>
</feature>
<feature type="domain" description="DUF112" evidence="2">
    <location>
        <begin position="12"/>
        <end position="68"/>
    </location>
</feature>
<feature type="transmembrane region" description="Helical" evidence="1">
    <location>
        <begin position="215"/>
        <end position="236"/>
    </location>
</feature>
<keyword evidence="1" id="KW-0812">Transmembrane</keyword>
<proteinExistence type="predicted"/>
<evidence type="ECO:0000313" key="3">
    <source>
        <dbReference type="EMBL" id="MBM2614653.1"/>
    </source>
</evidence>
<comment type="caution">
    <text evidence="3">The sequence shown here is derived from an EMBL/GenBank/DDBJ whole genome shotgun (WGS) entry which is preliminary data.</text>
</comment>
<dbReference type="InterPro" id="IPR002823">
    <property type="entry name" value="DUF112_TM"/>
</dbReference>
<feature type="transmembrane region" description="Helical" evidence="1">
    <location>
        <begin position="257"/>
        <end position="286"/>
    </location>
</feature>
<keyword evidence="1" id="KW-0472">Membrane</keyword>
<keyword evidence="4" id="KW-1185">Reference proteome</keyword>
<feature type="transmembrane region" description="Helical" evidence="1">
    <location>
        <begin position="163"/>
        <end position="187"/>
    </location>
</feature>
<dbReference type="PANTHER" id="PTHR35342:SF5">
    <property type="entry name" value="TRICARBOXYLIC TRANSPORT PROTEIN"/>
    <property type="match status" value="1"/>
</dbReference>
<reference evidence="3 4" key="1">
    <citation type="submission" date="2021-01" db="EMBL/GenBank/DDBJ databases">
        <title>Actinoplanes sp. nov. LDG1-06 isolated from lichen.</title>
        <authorList>
            <person name="Saeng-In P."/>
            <person name="Phongsopitanun W."/>
            <person name="Kanchanasin P."/>
            <person name="Yuki M."/>
            <person name="Kudo T."/>
            <person name="Ohkuma M."/>
            <person name="Tanasupawat S."/>
        </authorList>
    </citation>
    <scope>NUCLEOTIDE SEQUENCE [LARGE SCALE GENOMIC DNA]</scope>
    <source>
        <strain evidence="3 4">LDG1-06</strain>
    </source>
</reference>
<keyword evidence="1" id="KW-1133">Transmembrane helix</keyword>
<dbReference type="EMBL" id="JAENHP010000001">
    <property type="protein sequence ID" value="MBM2614653.1"/>
    <property type="molecule type" value="Genomic_DNA"/>
</dbReference>
<feature type="transmembrane region" description="Helical" evidence="1">
    <location>
        <begin position="84"/>
        <end position="112"/>
    </location>
</feature>
<dbReference type="RefSeq" id="WP_203374528.1">
    <property type="nucleotide sequence ID" value="NZ_JAENHP010000001.1"/>
</dbReference>
<feature type="transmembrane region" description="Helical" evidence="1">
    <location>
        <begin position="51"/>
        <end position="72"/>
    </location>
</feature>
<protein>
    <submittedName>
        <fullName evidence="3">Tripartite tricarboxylate transporter permease</fullName>
    </submittedName>
</protein>